<dbReference type="PANTHER" id="PTHR37897">
    <property type="entry name" value="DNAK FAMILY PROTEIN"/>
    <property type="match status" value="1"/>
</dbReference>
<dbReference type="EMBL" id="AUSU01000268">
    <property type="protein sequence ID" value="EPS73862.1"/>
    <property type="molecule type" value="Genomic_DNA"/>
</dbReference>
<dbReference type="OrthoDB" id="1931242at2759"/>
<dbReference type="AlphaFoldDB" id="S8EMG8"/>
<keyword evidence="3" id="KW-1185">Reference proteome</keyword>
<organism evidence="2 3">
    <name type="scientific">Genlisea aurea</name>
    <dbReference type="NCBI Taxonomy" id="192259"/>
    <lineage>
        <taxon>Eukaryota</taxon>
        <taxon>Viridiplantae</taxon>
        <taxon>Streptophyta</taxon>
        <taxon>Embryophyta</taxon>
        <taxon>Tracheophyta</taxon>
        <taxon>Spermatophyta</taxon>
        <taxon>Magnoliopsida</taxon>
        <taxon>eudicotyledons</taxon>
        <taxon>Gunneridae</taxon>
        <taxon>Pentapetalae</taxon>
        <taxon>asterids</taxon>
        <taxon>lamiids</taxon>
        <taxon>Lamiales</taxon>
        <taxon>Lentibulariaceae</taxon>
        <taxon>Genlisea</taxon>
    </lineage>
</organism>
<evidence type="ECO:0000313" key="3">
    <source>
        <dbReference type="Proteomes" id="UP000015453"/>
    </source>
</evidence>
<accession>S8EMG8</accession>
<reference evidence="2 3" key="1">
    <citation type="journal article" date="2013" name="BMC Genomics">
        <title>The miniature genome of a carnivorous plant Genlisea aurea contains a low number of genes and short non-coding sequences.</title>
        <authorList>
            <person name="Leushkin E.V."/>
            <person name="Sutormin R.A."/>
            <person name="Nabieva E.R."/>
            <person name="Penin A.A."/>
            <person name="Kondrashov A.S."/>
            <person name="Logacheva M.D."/>
        </authorList>
    </citation>
    <scope>NUCLEOTIDE SEQUENCE [LARGE SCALE GENOMIC DNA]</scope>
</reference>
<protein>
    <recommendedName>
        <fullName evidence="1">DUF3741 domain-containing protein</fullName>
    </recommendedName>
</protein>
<evidence type="ECO:0000313" key="2">
    <source>
        <dbReference type="EMBL" id="EPS73862.1"/>
    </source>
</evidence>
<gene>
    <name evidence="2" type="ORF">M569_00897</name>
</gene>
<dbReference type="Proteomes" id="UP000015453">
    <property type="component" value="Unassembled WGS sequence"/>
</dbReference>
<comment type="caution">
    <text evidence="2">The sequence shown here is derived from an EMBL/GenBank/DDBJ whole genome shotgun (WGS) entry which is preliminary data.</text>
</comment>
<feature type="domain" description="DUF3741" evidence="1">
    <location>
        <begin position="138"/>
        <end position="153"/>
    </location>
</feature>
<proteinExistence type="predicted"/>
<dbReference type="Pfam" id="PF14383">
    <property type="entry name" value="VARLMGL"/>
    <property type="match status" value="1"/>
</dbReference>
<dbReference type="InterPro" id="IPR032795">
    <property type="entry name" value="DUF3741-assoc"/>
</dbReference>
<name>S8EMG8_9LAMI</name>
<dbReference type="PANTHER" id="PTHR37897:SF1">
    <property type="entry name" value="DUF3741 DOMAIN-CONTAINING PROTEIN"/>
    <property type="match status" value="1"/>
</dbReference>
<sequence length="187" mass="20790">MSVVVAVEKKKKKMSLFLKKKGGFRLCSGEGSTLTVDGRKCVMAAGDDDRQTETLEEMILRVEEMELRRNEAGERTSCVSSADVVVISARNAALSQYPRFSLDGRDAMYRCSFTRRSEAERKRRCLPAVVGGERVVWCKPGVVAKLMGLEAIPVPLGSSAYRREKLAGIIRRQNERRRGGGGHFYGN</sequence>
<evidence type="ECO:0000259" key="1">
    <source>
        <dbReference type="Pfam" id="PF14383"/>
    </source>
</evidence>